<dbReference type="Proteomes" id="UP000662747">
    <property type="component" value="Chromosome"/>
</dbReference>
<evidence type="ECO:0000313" key="1">
    <source>
        <dbReference type="EMBL" id="QSQ24915.1"/>
    </source>
</evidence>
<proteinExistence type="predicted"/>
<dbReference type="PANTHER" id="PTHR34374:SF1">
    <property type="entry name" value="LARGE RIBOSOMAL RNA SUBUNIT ACCUMULATION PROTEIN YCED HOMOLOG 1, CHLOROPLASTIC"/>
    <property type="match status" value="1"/>
</dbReference>
<evidence type="ECO:0000313" key="2">
    <source>
        <dbReference type="Proteomes" id="UP000662747"/>
    </source>
</evidence>
<dbReference type="RefSeq" id="WP_206726475.1">
    <property type="nucleotide sequence ID" value="NZ_CP071090.1"/>
</dbReference>
<organism evidence="1 2">
    <name type="scientific">Pyxidicoccus parkwayensis</name>
    <dbReference type="NCBI Taxonomy" id="2813578"/>
    <lineage>
        <taxon>Bacteria</taxon>
        <taxon>Pseudomonadati</taxon>
        <taxon>Myxococcota</taxon>
        <taxon>Myxococcia</taxon>
        <taxon>Myxococcales</taxon>
        <taxon>Cystobacterineae</taxon>
        <taxon>Myxococcaceae</taxon>
        <taxon>Pyxidicoccus</taxon>
    </lineage>
</organism>
<dbReference type="Pfam" id="PF02620">
    <property type="entry name" value="YceD"/>
    <property type="match status" value="1"/>
</dbReference>
<protein>
    <submittedName>
        <fullName evidence="1">DUF177 domain-containing protein</fullName>
    </submittedName>
</protein>
<dbReference type="PANTHER" id="PTHR34374">
    <property type="entry name" value="LARGE RIBOSOMAL RNA SUBUNIT ACCUMULATION PROTEIN YCED HOMOLOG 1, CHLOROPLASTIC"/>
    <property type="match status" value="1"/>
</dbReference>
<reference evidence="1 2" key="1">
    <citation type="submission" date="2021-02" db="EMBL/GenBank/DDBJ databases">
        <title>De Novo genome assembly of isolated myxobacteria.</title>
        <authorList>
            <person name="Stevens D.C."/>
        </authorList>
    </citation>
    <scope>NUCLEOTIDE SEQUENCE [LARGE SCALE GENOMIC DNA]</scope>
    <source>
        <strain evidence="2">SCPEA02</strain>
    </source>
</reference>
<name>A0ABX7P390_9BACT</name>
<dbReference type="EMBL" id="CP071090">
    <property type="protein sequence ID" value="QSQ24915.1"/>
    <property type="molecule type" value="Genomic_DNA"/>
</dbReference>
<accession>A0ABX7P390</accession>
<sequence>MRVKIEQIKETGLQLNEPIGLELLGEALGGGDSGEDTGFRAAGPSTLKASLKKVSGGVLLEGQFTANVASQCKRCLTDVTLKVPVSFTLNLVPESLVHGDDYLKDDESLMEKKERNQNNESGGSFELDDVDEEVFDGKTIDLDPIVREQLLLALPMNVVCREDCKGLCPQCGINRNEATCSCETKPVDPRLAPLKNIKLNN</sequence>
<dbReference type="InterPro" id="IPR003772">
    <property type="entry name" value="YceD"/>
</dbReference>
<gene>
    <name evidence="1" type="ORF">JY651_08235</name>
</gene>
<keyword evidence="2" id="KW-1185">Reference proteome</keyword>